<feature type="chain" id="PRO_5016960105" description="Lipoprotein" evidence="1">
    <location>
        <begin position="25"/>
        <end position="185"/>
    </location>
</feature>
<accession>A0A369YGL0</accession>
<comment type="caution">
    <text evidence="2">The sequence shown here is derived from an EMBL/GenBank/DDBJ whole genome shotgun (WGS) entry which is preliminary data.</text>
</comment>
<reference evidence="2 3" key="1">
    <citation type="submission" date="2018-05" db="EMBL/GenBank/DDBJ databases">
        <title>Draft Genome Sequences for a Diverse set of 7 Haemophilus Species.</title>
        <authorList>
            <person name="Nichols M."/>
            <person name="Topaz N."/>
            <person name="Wang X."/>
            <person name="Wang X."/>
            <person name="Boxrud D."/>
        </authorList>
    </citation>
    <scope>NUCLEOTIDE SEQUENCE [LARGE SCALE GENOMIC DNA]</scope>
    <source>
        <strain evidence="2 3">C2002001239</strain>
    </source>
</reference>
<dbReference type="PROSITE" id="PS51257">
    <property type="entry name" value="PROKAR_LIPOPROTEIN"/>
    <property type="match status" value="1"/>
</dbReference>
<keyword evidence="1" id="KW-0732">Signal</keyword>
<evidence type="ECO:0000313" key="3">
    <source>
        <dbReference type="Proteomes" id="UP000253872"/>
    </source>
</evidence>
<sequence length="185" mass="20290">MKKLLLVASISLLSGCHLFTQSGASTTTSQPQTSVDTLTAKHFVGRWNCEMDGGKVGSSNQVNLGEDGVAKYVGLIAMPKENPAFQFEVTRDGTWSFANNTLAYVFKKSSVKRAHTDAMLNNINSDKDVQAMEKEYFSSVKAQMSKANQKPIMLKVSNFSQHRFTISQTVGNSERSGHCSRPMAN</sequence>
<dbReference type="Proteomes" id="UP000253872">
    <property type="component" value="Unassembled WGS sequence"/>
</dbReference>
<gene>
    <name evidence="2" type="ORF">DPV93_08270</name>
</gene>
<feature type="signal peptide" evidence="1">
    <location>
        <begin position="1"/>
        <end position="24"/>
    </location>
</feature>
<evidence type="ECO:0000313" key="2">
    <source>
        <dbReference type="EMBL" id="RDE70516.1"/>
    </source>
</evidence>
<name>A0A369YGL0_9PAST</name>
<evidence type="ECO:0000256" key="1">
    <source>
        <dbReference type="SAM" id="SignalP"/>
    </source>
</evidence>
<protein>
    <recommendedName>
        <fullName evidence="4">Lipoprotein</fullName>
    </recommendedName>
</protein>
<organism evidence="2 3">
    <name type="scientific">Haemophilus sputorum</name>
    <dbReference type="NCBI Taxonomy" id="1078480"/>
    <lineage>
        <taxon>Bacteria</taxon>
        <taxon>Pseudomonadati</taxon>
        <taxon>Pseudomonadota</taxon>
        <taxon>Gammaproteobacteria</taxon>
        <taxon>Pasteurellales</taxon>
        <taxon>Pasteurellaceae</taxon>
        <taxon>Haemophilus</taxon>
    </lineage>
</organism>
<dbReference type="EMBL" id="QEPN01000007">
    <property type="protein sequence ID" value="RDE70516.1"/>
    <property type="molecule type" value="Genomic_DNA"/>
</dbReference>
<dbReference type="RefSeq" id="WP_111403589.1">
    <property type="nucleotide sequence ID" value="NZ_QEPN01000007.1"/>
</dbReference>
<proteinExistence type="predicted"/>
<dbReference type="STRING" id="1035839.GCA_000238795_01747"/>
<evidence type="ECO:0008006" key="4">
    <source>
        <dbReference type="Google" id="ProtNLM"/>
    </source>
</evidence>
<dbReference type="AlphaFoldDB" id="A0A369YGL0"/>